<dbReference type="EC" id="2.7.7.70" evidence="1"/>
<keyword evidence="6" id="KW-0119">Carbohydrate metabolism</keyword>
<keyword evidence="3 9" id="KW-0548">Nucleotidyltransferase</keyword>
<keyword evidence="4" id="KW-0547">Nucleotide-binding</keyword>
<evidence type="ECO:0000256" key="5">
    <source>
        <dbReference type="ARBA" id="ARBA00022840"/>
    </source>
</evidence>
<evidence type="ECO:0000259" key="8">
    <source>
        <dbReference type="Pfam" id="PF01467"/>
    </source>
</evidence>
<feature type="domain" description="Cytidyltransferase-like" evidence="8">
    <location>
        <begin position="35"/>
        <end position="160"/>
    </location>
</feature>
<accession>A0ABZ0TJP5</accession>
<proteinExistence type="predicted"/>
<dbReference type="InterPro" id="IPR004821">
    <property type="entry name" value="Cyt_trans-like"/>
</dbReference>
<reference evidence="9 10" key="1">
    <citation type="submission" date="2023-11" db="EMBL/GenBank/DDBJ databases">
        <title>Analysis of the Genomes of Mucilaginibacter gossypii cycad 4 and M. sabulilitoris SNA2: microbes with the potential for plant growth promotion.</title>
        <authorList>
            <person name="Hirsch A.M."/>
            <person name="Humm E."/>
            <person name="Rubbi M."/>
            <person name="Del Vecchio G."/>
            <person name="Ha S.M."/>
            <person name="Pellegrini M."/>
            <person name="Gunsalus R.P."/>
        </authorList>
    </citation>
    <scope>NUCLEOTIDE SEQUENCE [LARGE SCALE GENOMIC DNA]</scope>
    <source>
        <strain evidence="9 10">SNA2</strain>
    </source>
</reference>
<dbReference type="InterPro" id="IPR050385">
    <property type="entry name" value="Archaeal_FAD_synthase"/>
</dbReference>
<evidence type="ECO:0000256" key="6">
    <source>
        <dbReference type="ARBA" id="ARBA00023277"/>
    </source>
</evidence>
<evidence type="ECO:0000256" key="7">
    <source>
        <dbReference type="ARBA" id="ARBA00047428"/>
    </source>
</evidence>
<evidence type="ECO:0000256" key="4">
    <source>
        <dbReference type="ARBA" id="ARBA00022741"/>
    </source>
</evidence>
<dbReference type="Gene3D" id="3.40.50.620">
    <property type="entry name" value="HUPs"/>
    <property type="match status" value="1"/>
</dbReference>
<dbReference type="PANTHER" id="PTHR43793">
    <property type="entry name" value="FAD SYNTHASE"/>
    <property type="match status" value="1"/>
</dbReference>
<protein>
    <recommendedName>
        <fullName evidence="1">D-glycero-beta-D-manno-heptose 1-phosphate adenylyltransferase</fullName>
        <ecNumber evidence="1">2.7.7.70</ecNumber>
    </recommendedName>
</protein>
<evidence type="ECO:0000256" key="3">
    <source>
        <dbReference type="ARBA" id="ARBA00022695"/>
    </source>
</evidence>
<dbReference type="SUPFAM" id="SSF52374">
    <property type="entry name" value="Nucleotidylyl transferase"/>
    <property type="match status" value="1"/>
</dbReference>
<evidence type="ECO:0000313" key="9">
    <source>
        <dbReference type="EMBL" id="WPU92418.1"/>
    </source>
</evidence>
<name>A0ABZ0TJP5_9SPHI</name>
<dbReference type="PANTHER" id="PTHR43793:SF2">
    <property type="entry name" value="BIFUNCTIONAL PROTEIN HLDE"/>
    <property type="match status" value="1"/>
</dbReference>
<keyword evidence="5" id="KW-0067">ATP-binding</keyword>
<dbReference type="Pfam" id="PF01467">
    <property type="entry name" value="CTP_transf_like"/>
    <property type="match status" value="1"/>
</dbReference>
<evidence type="ECO:0000313" key="10">
    <source>
        <dbReference type="Proteomes" id="UP001324380"/>
    </source>
</evidence>
<comment type="catalytic activity">
    <reaction evidence="7">
        <text>D-glycero-beta-D-manno-heptose 1-phosphate + ATP + H(+) = ADP-D-glycero-beta-D-manno-heptose + diphosphate</text>
        <dbReference type="Rhea" id="RHEA:27465"/>
        <dbReference type="ChEBI" id="CHEBI:15378"/>
        <dbReference type="ChEBI" id="CHEBI:30616"/>
        <dbReference type="ChEBI" id="CHEBI:33019"/>
        <dbReference type="ChEBI" id="CHEBI:59967"/>
        <dbReference type="ChEBI" id="CHEBI:61593"/>
        <dbReference type="EC" id="2.7.7.70"/>
    </reaction>
</comment>
<dbReference type="RefSeq" id="WP_321561580.1">
    <property type="nucleotide sequence ID" value="NZ_CP139558.1"/>
</dbReference>
<evidence type="ECO:0000256" key="1">
    <source>
        <dbReference type="ARBA" id="ARBA00012519"/>
    </source>
</evidence>
<dbReference type="InterPro" id="IPR014729">
    <property type="entry name" value="Rossmann-like_a/b/a_fold"/>
</dbReference>
<dbReference type="InterPro" id="IPR011914">
    <property type="entry name" value="RfaE_dom_II"/>
</dbReference>
<evidence type="ECO:0000256" key="2">
    <source>
        <dbReference type="ARBA" id="ARBA00022679"/>
    </source>
</evidence>
<dbReference type="EMBL" id="CP139558">
    <property type="protein sequence ID" value="WPU92418.1"/>
    <property type="molecule type" value="Genomic_DNA"/>
</dbReference>
<dbReference type="NCBIfam" id="TIGR02199">
    <property type="entry name" value="rfaE_dom_II"/>
    <property type="match status" value="1"/>
</dbReference>
<gene>
    <name evidence="9" type="primary">rfaE2</name>
    <name evidence="9" type="ORF">SNE25_24125</name>
</gene>
<keyword evidence="10" id="KW-1185">Reference proteome</keyword>
<organism evidence="9 10">
    <name type="scientific">Mucilaginibacter sabulilitoris</name>
    <dbReference type="NCBI Taxonomy" id="1173583"/>
    <lineage>
        <taxon>Bacteria</taxon>
        <taxon>Pseudomonadati</taxon>
        <taxon>Bacteroidota</taxon>
        <taxon>Sphingobacteriia</taxon>
        <taxon>Sphingobacteriales</taxon>
        <taxon>Sphingobacteriaceae</taxon>
        <taxon>Mucilaginibacter</taxon>
    </lineage>
</organism>
<dbReference type="NCBIfam" id="TIGR00125">
    <property type="entry name" value="cyt_tran_rel"/>
    <property type="match status" value="1"/>
</dbReference>
<dbReference type="Proteomes" id="UP001324380">
    <property type="component" value="Chromosome"/>
</dbReference>
<keyword evidence="2" id="KW-0808">Transferase</keyword>
<sequence>MEIGLEQLLLNKISDAGTLKLRLQDWQCEGKKVVFTNGVFDLLHIGHLTYLSKAATLGDKLIVGLNADSSVKRIKGEDRPVNDQNSRAALLASLFFVDAVVVFTEDDPLNLINKLMPDILVKGADYSVESIIGAREVIANGGEVKTIDFVSGYSSTSIIEKIRNQIPDQLIK</sequence>
<dbReference type="GO" id="GO:0016779">
    <property type="term" value="F:nucleotidyltransferase activity"/>
    <property type="evidence" value="ECO:0007669"/>
    <property type="project" value="UniProtKB-KW"/>
</dbReference>